<dbReference type="PANTHER" id="PTHR35179">
    <property type="entry name" value="PROTEIN CBG02620"/>
    <property type="match status" value="1"/>
</dbReference>
<dbReference type="EMBL" id="JARVKM010000079">
    <property type="protein sequence ID" value="KAK9771143.1"/>
    <property type="molecule type" value="Genomic_DNA"/>
</dbReference>
<feature type="region of interest" description="Disordered" evidence="1">
    <location>
        <begin position="1"/>
        <end position="22"/>
    </location>
</feature>
<evidence type="ECO:0000313" key="2">
    <source>
        <dbReference type="EMBL" id="KAK9771143.1"/>
    </source>
</evidence>
<comment type="caution">
    <text evidence="2">The sequence shown here is derived from an EMBL/GenBank/DDBJ whole genome shotgun (WGS) entry which is preliminary data.</text>
</comment>
<reference evidence="2 3" key="1">
    <citation type="submission" date="2024-02" db="EMBL/GenBank/DDBJ databases">
        <title>First draft genome assembly of two strains of Seiridium cardinale.</title>
        <authorList>
            <person name="Emiliani G."/>
            <person name="Scali E."/>
        </authorList>
    </citation>
    <scope>NUCLEOTIDE SEQUENCE [LARGE SCALE GENOMIC DNA]</scope>
    <source>
        <strain evidence="2 3">BM-138-000479</strain>
    </source>
</reference>
<accession>A0ABR2XBH3</accession>
<evidence type="ECO:0008006" key="4">
    <source>
        <dbReference type="Google" id="ProtNLM"/>
    </source>
</evidence>
<organism evidence="2 3">
    <name type="scientific">Seiridium cardinale</name>
    <dbReference type="NCBI Taxonomy" id="138064"/>
    <lineage>
        <taxon>Eukaryota</taxon>
        <taxon>Fungi</taxon>
        <taxon>Dikarya</taxon>
        <taxon>Ascomycota</taxon>
        <taxon>Pezizomycotina</taxon>
        <taxon>Sordariomycetes</taxon>
        <taxon>Xylariomycetidae</taxon>
        <taxon>Amphisphaeriales</taxon>
        <taxon>Sporocadaceae</taxon>
        <taxon>Seiridium</taxon>
    </lineage>
</organism>
<gene>
    <name evidence="2" type="ORF">SCAR479_12140</name>
</gene>
<dbReference type="Proteomes" id="UP001465668">
    <property type="component" value="Unassembled WGS sequence"/>
</dbReference>
<evidence type="ECO:0000313" key="3">
    <source>
        <dbReference type="Proteomes" id="UP001465668"/>
    </source>
</evidence>
<feature type="compositionally biased region" description="Gly residues" evidence="1">
    <location>
        <begin position="1"/>
        <end position="10"/>
    </location>
</feature>
<keyword evidence="3" id="KW-1185">Reference proteome</keyword>
<name>A0ABR2XBH3_9PEZI</name>
<proteinExistence type="predicted"/>
<sequence length="466" mass="52251">MYRGQGYGSHRGGRENVSTRSSWRYANQRQGHYPYGGWQNNGEPRSLPTVNEAPLGPVITEIQIGDIKNPTAPVSEAKISDLEYVASYSLVGVDSESQRIIVPGTPALWTPPALPIQVRGDRGEFLRDQNGARFPEHPMLPTVRSIFAMNESFESSNIDVVGCASSLGNLLRAARSVDSTFRFDVDFVGNTLFITRNAKDEKIQNIRGYGHSFLDAFTTHAPNLNETNSHQRIVKYRFQGLNYVVRFESDSYDGSLGKGKDDSVLPQEKRFVPDSGNSTDVLDVEFSGSVVPQEALLEIKTQAQYRGTIDLTEHIPRLWIRQVPNLVAGYHERGVFVKVKITNMNDEILQWEKNNQSDLRRFAATVNWLVTEVKRANCSSLEVYRQGTGPVQLREQIGTLRRALPESWSNIWSGLDLHHSKEEESSDSDDDDQGYPTISELRASISATLDYTECDLDCGYCGRCAF</sequence>
<dbReference type="PANTHER" id="PTHR35179:SF2">
    <property type="entry name" value="START DOMAIN-CONTAINING PROTEIN"/>
    <property type="match status" value="1"/>
</dbReference>
<evidence type="ECO:0000256" key="1">
    <source>
        <dbReference type="SAM" id="MobiDB-lite"/>
    </source>
</evidence>
<protein>
    <recommendedName>
        <fullName evidence="4">Geranylgeranyl pyrophosphate synthetase</fullName>
    </recommendedName>
</protein>